<sequence length="216" mass="23520">MAILWKDVLLESRTRETVIPIFVFSFLVIIVFNFVIDPNPALVEAVAPGILWVAFTFAGMLGLNRTFSMEKEQGGIEGLMMCPVGRDLVYLGKMLGTFLFILLVELIMLPIFAAISNLPLLEPGLWIITVLATFGFASVGATFSAIAVNTKAKEILLPILFFPIAAPVIIAAAEATRAVLAGDPIADYSRWLQLMAAFDVMFVVVGSITFDFILGE</sequence>
<dbReference type="PANTHER" id="PTHR30070">
    <property type="entry name" value="HEME EXPORTER PROTEIN B"/>
    <property type="match status" value="1"/>
</dbReference>
<gene>
    <name evidence="13" type="ORF">METZ01_LOCUS496365</name>
</gene>
<comment type="subcellular location">
    <subcellularLocation>
        <location evidence="2">Cell inner membrane</location>
        <topology evidence="2">Multi-pass membrane protein</topology>
    </subcellularLocation>
</comment>
<dbReference type="GO" id="GO:0015232">
    <property type="term" value="F:heme transmembrane transporter activity"/>
    <property type="evidence" value="ECO:0007669"/>
    <property type="project" value="InterPro"/>
</dbReference>
<dbReference type="GO" id="GO:0005886">
    <property type="term" value="C:plasma membrane"/>
    <property type="evidence" value="ECO:0007669"/>
    <property type="project" value="UniProtKB-SubCell"/>
</dbReference>
<feature type="transmembrane region" description="Helical" evidence="12">
    <location>
        <begin position="193"/>
        <end position="214"/>
    </location>
</feature>
<feature type="transmembrane region" description="Helical" evidence="12">
    <location>
        <begin position="88"/>
        <end position="113"/>
    </location>
</feature>
<keyword evidence="8 12" id="KW-0812">Transmembrane</keyword>
<evidence type="ECO:0000256" key="2">
    <source>
        <dbReference type="ARBA" id="ARBA00004429"/>
    </source>
</evidence>
<keyword evidence="11 12" id="KW-0472">Membrane</keyword>
<dbReference type="GO" id="GO:1903607">
    <property type="term" value="P:cytochrome c biosynthetic process"/>
    <property type="evidence" value="ECO:0007669"/>
    <property type="project" value="TreeGrafter"/>
</dbReference>
<dbReference type="InterPro" id="IPR026031">
    <property type="entry name" value="Cyt_c_CcmB_bac"/>
</dbReference>
<keyword evidence="9" id="KW-0201">Cytochrome c-type biogenesis</keyword>
<comment type="similarity">
    <text evidence="3">Belongs to the CcmB/CycW/HelB family.</text>
</comment>
<feature type="transmembrane region" description="Helical" evidence="12">
    <location>
        <begin position="42"/>
        <end position="63"/>
    </location>
</feature>
<proteinExistence type="inferred from homology"/>
<feature type="transmembrane region" description="Helical" evidence="12">
    <location>
        <begin position="18"/>
        <end position="36"/>
    </location>
</feature>
<evidence type="ECO:0000256" key="5">
    <source>
        <dbReference type="ARBA" id="ARBA00022448"/>
    </source>
</evidence>
<reference evidence="13" key="1">
    <citation type="submission" date="2018-05" db="EMBL/GenBank/DDBJ databases">
        <authorList>
            <person name="Lanie J.A."/>
            <person name="Ng W.-L."/>
            <person name="Kazmierczak K.M."/>
            <person name="Andrzejewski T.M."/>
            <person name="Davidsen T.M."/>
            <person name="Wayne K.J."/>
            <person name="Tettelin H."/>
            <person name="Glass J.I."/>
            <person name="Rusch D."/>
            <person name="Podicherti R."/>
            <person name="Tsui H.-C.T."/>
            <person name="Winkler M.E."/>
        </authorList>
    </citation>
    <scope>NUCLEOTIDE SEQUENCE</scope>
</reference>
<dbReference type="PIRSF" id="PIRSF002764">
    <property type="entry name" value="CcmB"/>
    <property type="match status" value="1"/>
</dbReference>
<protein>
    <recommendedName>
        <fullName evidence="4">Heme exporter protein B</fullName>
    </recommendedName>
</protein>
<evidence type="ECO:0000256" key="7">
    <source>
        <dbReference type="ARBA" id="ARBA00022519"/>
    </source>
</evidence>
<evidence type="ECO:0000256" key="11">
    <source>
        <dbReference type="ARBA" id="ARBA00023136"/>
    </source>
</evidence>
<dbReference type="PRINTS" id="PR01414">
    <property type="entry name" value="CCMBBIOGNSIS"/>
</dbReference>
<dbReference type="GO" id="GO:0017004">
    <property type="term" value="P:cytochrome complex assembly"/>
    <property type="evidence" value="ECO:0007669"/>
    <property type="project" value="UniProtKB-KW"/>
</dbReference>
<evidence type="ECO:0000256" key="4">
    <source>
        <dbReference type="ARBA" id="ARBA00016452"/>
    </source>
</evidence>
<comment type="function">
    <text evidence="1">Required for the export of heme to the periplasm for the biogenesis of c-type cytochromes.</text>
</comment>
<keyword evidence="5" id="KW-0813">Transport</keyword>
<evidence type="ECO:0000256" key="1">
    <source>
        <dbReference type="ARBA" id="ARBA00002442"/>
    </source>
</evidence>
<dbReference type="Pfam" id="PF03379">
    <property type="entry name" value="CcmB"/>
    <property type="match status" value="1"/>
</dbReference>
<evidence type="ECO:0000256" key="6">
    <source>
        <dbReference type="ARBA" id="ARBA00022475"/>
    </source>
</evidence>
<name>A0A383DGH0_9ZZZZ</name>
<organism evidence="13">
    <name type="scientific">marine metagenome</name>
    <dbReference type="NCBI Taxonomy" id="408172"/>
    <lineage>
        <taxon>unclassified sequences</taxon>
        <taxon>metagenomes</taxon>
        <taxon>ecological metagenomes</taxon>
    </lineage>
</organism>
<accession>A0A383DGH0</accession>
<evidence type="ECO:0000313" key="13">
    <source>
        <dbReference type="EMBL" id="SVE43511.1"/>
    </source>
</evidence>
<evidence type="ECO:0000256" key="12">
    <source>
        <dbReference type="SAM" id="Phobius"/>
    </source>
</evidence>
<evidence type="ECO:0000256" key="9">
    <source>
        <dbReference type="ARBA" id="ARBA00022748"/>
    </source>
</evidence>
<feature type="transmembrane region" description="Helical" evidence="12">
    <location>
        <begin position="125"/>
        <end position="148"/>
    </location>
</feature>
<evidence type="ECO:0000256" key="8">
    <source>
        <dbReference type="ARBA" id="ARBA00022692"/>
    </source>
</evidence>
<keyword evidence="6" id="KW-1003">Cell membrane</keyword>
<evidence type="ECO:0000256" key="10">
    <source>
        <dbReference type="ARBA" id="ARBA00022989"/>
    </source>
</evidence>
<dbReference type="EMBL" id="UINC01217071">
    <property type="protein sequence ID" value="SVE43511.1"/>
    <property type="molecule type" value="Genomic_DNA"/>
</dbReference>
<evidence type="ECO:0000256" key="3">
    <source>
        <dbReference type="ARBA" id="ARBA00010544"/>
    </source>
</evidence>
<keyword evidence="10 12" id="KW-1133">Transmembrane helix</keyword>
<feature type="transmembrane region" description="Helical" evidence="12">
    <location>
        <begin position="155"/>
        <end position="173"/>
    </location>
</feature>
<dbReference type="InterPro" id="IPR003544">
    <property type="entry name" value="Cyt_c_biogenesis_CcmB"/>
</dbReference>
<dbReference type="AlphaFoldDB" id="A0A383DGH0"/>
<dbReference type="PANTHER" id="PTHR30070:SF1">
    <property type="entry name" value="CYTOCHROME C BIOGENESIS B-RELATED"/>
    <property type="match status" value="1"/>
</dbReference>
<keyword evidence="7" id="KW-0997">Cell inner membrane</keyword>